<dbReference type="InterPro" id="IPR013976">
    <property type="entry name" value="HDOD"/>
</dbReference>
<name>A0A1T2KNM6_9GAMM</name>
<feature type="domain" description="HDOD" evidence="1">
    <location>
        <begin position="17"/>
        <end position="104"/>
    </location>
</feature>
<dbReference type="Proteomes" id="UP000190896">
    <property type="component" value="Unassembled WGS sequence"/>
</dbReference>
<comment type="caution">
    <text evidence="2">The sequence shown here is derived from an EMBL/GenBank/DDBJ whole genome shotgun (WGS) entry which is preliminary data.</text>
</comment>
<protein>
    <recommendedName>
        <fullName evidence="1">HDOD domain-containing protein</fullName>
    </recommendedName>
</protein>
<proteinExistence type="predicted"/>
<evidence type="ECO:0000259" key="1">
    <source>
        <dbReference type="PROSITE" id="PS51833"/>
    </source>
</evidence>
<dbReference type="PROSITE" id="PS51833">
    <property type="entry name" value="HDOD"/>
    <property type="match status" value="1"/>
</dbReference>
<dbReference type="Gene3D" id="1.10.3210.10">
    <property type="entry name" value="Hypothetical protein af1432"/>
    <property type="match status" value="1"/>
</dbReference>
<dbReference type="OrthoDB" id="598113at2"/>
<reference evidence="2 3" key="1">
    <citation type="submission" date="2016-11" db="EMBL/GenBank/DDBJ databases">
        <title>Mixed transmission modes and dynamic genome evolution in an obligate animal-bacterial symbiosis.</title>
        <authorList>
            <person name="Russell S.L."/>
            <person name="Corbett-Detig R.B."/>
            <person name="Cavanaugh C.M."/>
        </authorList>
    </citation>
    <scope>NUCLEOTIDE SEQUENCE [LARGE SCALE GENOMIC DNA]</scope>
    <source>
        <strain evidence="2">Se-Cadez</strain>
    </source>
</reference>
<dbReference type="PANTHER" id="PTHR33525">
    <property type="match status" value="1"/>
</dbReference>
<organism evidence="2 3">
    <name type="scientific">Solemya velesiana gill symbiont</name>
    <dbReference type="NCBI Taxonomy" id="1918948"/>
    <lineage>
        <taxon>Bacteria</taxon>
        <taxon>Pseudomonadati</taxon>
        <taxon>Pseudomonadota</taxon>
        <taxon>Gammaproteobacteria</taxon>
        <taxon>sulfur-oxidizing symbionts</taxon>
    </lineage>
</organism>
<evidence type="ECO:0000313" key="3">
    <source>
        <dbReference type="Proteomes" id="UP000190896"/>
    </source>
</evidence>
<sequence>MGASTIMNAAQIDAGKLPVVPHVLLKLIEACHKVDVSFDEIAEIVKQDASLCTKILAVANSPLYFQWNNIDSLNRLLVVLGVDTIKTIAVTSVVQQFFPSSMRT</sequence>
<accession>A0A1T2KNM6</accession>
<dbReference type="InterPro" id="IPR052340">
    <property type="entry name" value="RNase_Y/CdgJ"/>
</dbReference>
<dbReference type="PANTHER" id="PTHR33525:SF3">
    <property type="entry name" value="RIBONUCLEASE Y"/>
    <property type="match status" value="1"/>
</dbReference>
<evidence type="ECO:0000313" key="2">
    <source>
        <dbReference type="EMBL" id="OOZ34316.1"/>
    </source>
</evidence>
<dbReference type="Pfam" id="PF08668">
    <property type="entry name" value="HDOD"/>
    <property type="match status" value="1"/>
</dbReference>
<gene>
    <name evidence="2" type="ORF">BOW51_12230</name>
</gene>
<dbReference type="EMBL" id="MPRJ01000114">
    <property type="protein sequence ID" value="OOZ34316.1"/>
    <property type="molecule type" value="Genomic_DNA"/>
</dbReference>
<keyword evidence="3" id="KW-1185">Reference proteome</keyword>
<dbReference type="AlphaFoldDB" id="A0A1T2KNM6"/>
<dbReference type="SUPFAM" id="SSF109604">
    <property type="entry name" value="HD-domain/PDEase-like"/>
    <property type="match status" value="1"/>
</dbReference>